<dbReference type="GO" id="GO:0005524">
    <property type="term" value="F:ATP binding"/>
    <property type="evidence" value="ECO:0007669"/>
    <property type="project" value="UniProtKB-KW"/>
</dbReference>
<keyword evidence="2" id="KW-0067">ATP-binding</keyword>
<dbReference type="InterPro" id="IPR027417">
    <property type="entry name" value="P-loop_NTPase"/>
</dbReference>
<protein>
    <submittedName>
        <fullName evidence="5">Unannotated protein</fullName>
    </submittedName>
</protein>
<evidence type="ECO:0000256" key="3">
    <source>
        <dbReference type="ARBA" id="ARBA00023125"/>
    </source>
</evidence>
<proteinExistence type="predicted"/>
<dbReference type="PANTHER" id="PTHR30580">
    <property type="entry name" value="PRIMOSOMAL PROTEIN N"/>
    <property type="match status" value="1"/>
</dbReference>
<dbReference type="Pfam" id="PF17764">
    <property type="entry name" value="PriA_3primeBD"/>
    <property type="match status" value="1"/>
</dbReference>
<dbReference type="EMBL" id="CAEZTD010000015">
    <property type="protein sequence ID" value="CAB4555129.1"/>
    <property type="molecule type" value="Genomic_DNA"/>
</dbReference>
<evidence type="ECO:0000256" key="2">
    <source>
        <dbReference type="ARBA" id="ARBA00022840"/>
    </source>
</evidence>
<dbReference type="Gene3D" id="3.40.1440.60">
    <property type="entry name" value="PriA, 3(prime) DNA-binding domain"/>
    <property type="match status" value="1"/>
</dbReference>
<dbReference type="GO" id="GO:0003677">
    <property type="term" value="F:DNA binding"/>
    <property type="evidence" value="ECO:0007669"/>
    <property type="project" value="UniProtKB-KW"/>
</dbReference>
<dbReference type="GO" id="GO:0006310">
    <property type="term" value="P:DNA recombination"/>
    <property type="evidence" value="ECO:0007669"/>
    <property type="project" value="TreeGrafter"/>
</dbReference>
<dbReference type="PANTHER" id="PTHR30580:SF0">
    <property type="entry name" value="PRIMOSOMAL PROTEIN N"/>
    <property type="match status" value="1"/>
</dbReference>
<organism evidence="5">
    <name type="scientific">freshwater metagenome</name>
    <dbReference type="NCBI Taxonomy" id="449393"/>
    <lineage>
        <taxon>unclassified sequences</taxon>
        <taxon>metagenomes</taxon>
        <taxon>ecological metagenomes</taxon>
    </lineage>
</organism>
<dbReference type="InterPro" id="IPR041222">
    <property type="entry name" value="PriA_3primeBD"/>
</dbReference>
<reference evidence="5" key="1">
    <citation type="submission" date="2020-05" db="EMBL/GenBank/DDBJ databases">
        <authorList>
            <person name="Chiriac C."/>
            <person name="Salcher M."/>
            <person name="Ghai R."/>
            <person name="Kavagutti S V."/>
        </authorList>
    </citation>
    <scope>NUCLEOTIDE SEQUENCE</scope>
</reference>
<keyword evidence="3" id="KW-0238">DNA-binding</keyword>
<dbReference type="Gene3D" id="3.40.50.300">
    <property type="entry name" value="P-loop containing nucleotide triphosphate hydrolases"/>
    <property type="match status" value="1"/>
</dbReference>
<dbReference type="GO" id="GO:0006302">
    <property type="term" value="P:double-strand break repair"/>
    <property type="evidence" value="ECO:0007669"/>
    <property type="project" value="TreeGrafter"/>
</dbReference>
<gene>
    <name evidence="5" type="ORF">UFOPK1591_00321</name>
</gene>
<dbReference type="GO" id="GO:0043138">
    <property type="term" value="F:3'-5' DNA helicase activity"/>
    <property type="evidence" value="ECO:0007669"/>
    <property type="project" value="TreeGrafter"/>
</dbReference>
<evidence type="ECO:0000313" key="5">
    <source>
        <dbReference type="EMBL" id="CAB4555129.1"/>
    </source>
</evidence>
<accession>A0A6J6CXG7</accession>
<evidence type="ECO:0000259" key="4">
    <source>
        <dbReference type="Pfam" id="PF17764"/>
    </source>
</evidence>
<dbReference type="InterPro" id="IPR042115">
    <property type="entry name" value="PriA_3primeBD_sf"/>
</dbReference>
<dbReference type="GO" id="GO:0006270">
    <property type="term" value="P:DNA replication initiation"/>
    <property type="evidence" value="ECO:0007669"/>
    <property type="project" value="TreeGrafter"/>
</dbReference>
<keyword evidence="1" id="KW-0547">Nucleotide-binding</keyword>
<sequence>MPTRVAQVLLDSPLPQLDHLFDYAIPTSLATSVVIGCRVRVPLRMGNRRVDAFVVNIVDESSFGGTLQEIDSVISSVAVLPHGLYSLARQVADRQAGSASDVLRLAIPPRFVRAEKAFFSDEAVARRHSIRAESARSTAVAETLSRVSEKRDDLRTPFASFPDGTCRSIVVPPGSTEVDEKHVPTWALMFAAEAAVTLQRGESTICVVPAFRDIDDLLLGLAALEVGDVVVRLDSRQTGGERYAGYLRILEEHPVIVVGNRSAVYAPVHRPGLFLIWDDGDPVLQEPMAPYAHPRDVALLESKNSGARLVFAGFTVSVEVQRLVELKFASAWSAPRSAYPKVVPTDSLTNEQSRARIPSAAWAHAREQSLIGPVLVQVARAGYAPSVCCAGCRTRAVCAACSGPLATGSSSSLPSCRWCGLIAGQWRCPECDGTKLRLMSSGSERTAEELGRAFPNTRIVLSDGAHTVTRVTDTPCVVVATPGAEPLAENGYRSVVVLDGESHRSRAGLRVDEHAVRSWIAALALARADATCFLVGAGHELGATIASWRIREFAQAQLAQRRALGLPPTRRTATLTGFHADVVAALERVASLGQTRVMGPSSTGVQSRAILFFDYRDGDTITAALRASIVVAATKGTRRRTATSQPERIVRLRARLDDTELEDSP</sequence>
<feature type="domain" description="Primosomal protein N' 3' DNA-binding" evidence="4">
    <location>
        <begin position="7"/>
        <end position="108"/>
    </location>
</feature>
<dbReference type="AlphaFoldDB" id="A0A6J6CXG7"/>
<name>A0A6J6CXG7_9ZZZZ</name>
<evidence type="ECO:0000256" key="1">
    <source>
        <dbReference type="ARBA" id="ARBA00022741"/>
    </source>
</evidence>